<protein>
    <submittedName>
        <fullName evidence="1">Uncharacterized protein</fullName>
    </submittedName>
</protein>
<sequence>MKRKFLIIGSFMIFQIKARCFSGIVFWEYDKKDTYDIIVSKNYNELIKEKACSFFVSFDKCLKYDKEVLEFYYSDEEIMNTKIQLRDYDIGNAYFSVVVNNEVVLTGLNRLGYFGEKMLKEDSENVIYVCWIGVNIKRFKLTTDYTAAFNMCFDQEKDLKKICTKKIDDYFLKE</sequence>
<reference evidence="1 2" key="1">
    <citation type="submission" date="2020-01" db="EMBL/GenBank/DDBJ databases">
        <title>Complete genome sequence of a human oral phylogroup 1 Treponema sp. strain ATCC 700766, originally isolated from periodontitis dental plaque.</title>
        <authorList>
            <person name="Chan Y."/>
            <person name="Huo Y.-B."/>
            <person name="Yu X.-L."/>
            <person name="Zeng H."/>
            <person name="Leung W.-K."/>
            <person name="Watt R.M."/>
        </authorList>
    </citation>
    <scope>NUCLEOTIDE SEQUENCE [LARGE SCALE GENOMIC DNA]</scope>
    <source>
        <strain evidence="1 2">OMZ 804</strain>
    </source>
</reference>
<dbReference type="RefSeq" id="WP_162662085.1">
    <property type="nucleotide sequence ID" value="NZ_CP048020.1"/>
</dbReference>
<dbReference type="AlphaFoldDB" id="A0A6P1XXN3"/>
<gene>
    <name evidence="1" type="ORF">GWP43_01105</name>
</gene>
<dbReference type="Proteomes" id="UP000464374">
    <property type="component" value="Chromosome"/>
</dbReference>
<organism evidence="1 2">
    <name type="scientific">Treponema vincentii</name>
    <dbReference type="NCBI Taxonomy" id="69710"/>
    <lineage>
        <taxon>Bacteria</taxon>
        <taxon>Pseudomonadati</taxon>
        <taxon>Spirochaetota</taxon>
        <taxon>Spirochaetia</taxon>
        <taxon>Spirochaetales</taxon>
        <taxon>Treponemataceae</taxon>
        <taxon>Treponema</taxon>
    </lineage>
</organism>
<evidence type="ECO:0000313" key="2">
    <source>
        <dbReference type="Proteomes" id="UP000464374"/>
    </source>
</evidence>
<accession>A0A6P1XXN3</accession>
<name>A0A6P1XXN3_9SPIR</name>
<dbReference type="KEGG" id="trz:GWP43_01105"/>
<proteinExistence type="predicted"/>
<evidence type="ECO:0000313" key="1">
    <source>
        <dbReference type="EMBL" id="QHX42276.1"/>
    </source>
</evidence>
<dbReference type="EMBL" id="CP048020">
    <property type="protein sequence ID" value="QHX42276.1"/>
    <property type="molecule type" value="Genomic_DNA"/>
</dbReference>